<feature type="region of interest" description="Flexible loop" evidence="10">
    <location>
        <begin position="99"/>
        <end position="109"/>
    </location>
</feature>
<keyword evidence="9 10" id="KW-0630">Potassium</keyword>
<evidence type="ECO:0000256" key="10">
    <source>
        <dbReference type="HAMAP-Rule" id="MF_00086"/>
    </source>
</evidence>
<evidence type="ECO:0000259" key="15">
    <source>
        <dbReference type="Pfam" id="PF02773"/>
    </source>
</evidence>
<feature type="binding site" description="in other chain" evidence="10">
    <location>
        <begin position="166"/>
        <end position="168"/>
    </location>
    <ligand>
        <name>ATP</name>
        <dbReference type="ChEBI" id="CHEBI:30616"/>
        <note>ligand shared between two neighboring subunits</note>
    </ligand>
</feature>
<keyword evidence="5 10" id="KW-0479">Metal-binding</keyword>
<comment type="cofactor">
    <cofactor evidence="10">
        <name>Mg(2+)</name>
        <dbReference type="ChEBI" id="CHEBI:18420"/>
    </cofactor>
    <text evidence="10">Binds 2 divalent ions per subunit.</text>
</comment>
<dbReference type="InterPro" id="IPR022636">
    <property type="entry name" value="S-AdoMet_synthetase_sfam"/>
</dbReference>
<keyword evidence="6 10" id="KW-0547">Nucleotide-binding</keyword>
<evidence type="ECO:0000256" key="11">
    <source>
        <dbReference type="RuleBase" id="RU000542"/>
    </source>
</evidence>
<gene>
    <name evidence="10" type="primary">metK</name>
    <name evidence="16" type="ORF">AFK71_09980</name>
</gene>
<feature type="binding site" evidence="10">
    <location>
        <position position="242"/>
    </location>
    <ligand>
        <name>L-methionine</name>
        <dbReference type="ChEBI" id="CHEBI:57844"/>
        <note>ligand shared between two neighboring subunits</note>
    </ligand>
</feature>
<dbReference type="OrthoDB" id="9801686at2"/>
<keyword evidence="8 10" id="KW-0460">Magnesium</keyword>
<dbReference type="InterPro" id="IPR022628">
    <property type="entry name" value="S-AdoMet_synt_N"/>
</dbReference>
<dbReference type="HAMAP" id="MF_00086">
    <property type="entry name" value="S_AdoMet_synth1"/>
    <property type="match status" value="1"/>
</dbReference>
<comment type="cofactor">
    <cofactor evidence="10">
        <name>K(+)</name>
        <dbReference type="ChEBI" id="CHEBI:29103"/>
    </cofactor>
    <text evidence="10">Binds 1 potassium ion per subunit.</text>
</comment>
<evidence type="ECO:0000256" key="1">
    <source>
        <dbReference type="ARBA" id="ARBA00005224"/>
    </source>
</evidence>
<feature type="domain" description="S-adenosylmethionine synthetase N-terminal" evidence="13">
    <location>
        <begin position="6"/>
        <end position="101"/>
    </location>
</feature>
<dbReference type="InterPro" id="IPR022631">
    <property type="entry name" value="ADOMET_SYNTHASE_CS"/>
</dbReference>
<accession>A0A0L0QK16</accession>
<dbReference type="PROSITE" id="PS00376">
    <property type="entry name" value="ADOMET_SYNTHASE_1"/>
    <property type="match status" value="1"/>
</dbReference>
<evidence type="ECO:0000256" key="2">
    <source>
        <dbReference type="ARBA" id="ARBA00009685"/>
    </source>
</evidence>
<keyword evidence="10" id="KW-0963">Cytoplasm</keyword>
<feature type="binding site" evidence="10">
    <location>
        <position position="17"/>
    </location>
    <ligand>
        <name>Mg(2+)</name>
        <dbReference type="ChEBI" id="CHEBI:18420"/>
    </ligand>
</feature>
<evidence type="ECO:0000256" key="12">
    <source>
        <dbReference type="RuleBase" id="RU004462"/>
    </source>
</evidence>
<feature type="binding site" evidence="10">
    <location>
        <position position="265"/>
    </location>
    <ligand>
        <name>ATP</name>
        <dbReference type="ChEBI" id="CHEBI:30616"/>
        <note>ligand shared between two neighboring subunits</note>
    </ligand>
</feature>
<keyword evidence="3 10" id="KW-0554">One-carbon metabolism</keyword>
<comment type="pathway">
    <text evidence="1 10">Amino-acid biosynthesis; S-adenosyl-L-methionine biosynthesis; S-adenosyl-L-methionine from L-methionine: step 1/1.</text>
</comment>
<name>A0A0L0QK16_VIRPA</name>
<dbReference type="SUPFAM" id="SSF55973">
    <property type="entry name" value="S-adenosylmethionine synthetase"/>
    <property type="match status" value="3"/>
</dbReference>
<feature type="binding site" description="in other chain" evidence="10">
    <location>
        <position position="273"/>
    </location>
    <ligand>
        <name>L-methionine</name>
        <dbReference type="ChEBI" id="CHEBI:57844"/>
        <note>ligand shared between two neighboring subunits</note>
    </ligand>
</feature>
<evidence type="ECO:0000256" key="4">
    <source>
        <dbReference type="ARBA" id="ARBA00022679"/>
    </source>
</evidence>
<dbReference type="InterPro" id="IPR002133">
    <property type="entry name" value="S-AdoMet_synthetase"/>
</dbReference>
<feature type="domain" description="S-adenosylmethionine synthetase C-terminal" evidence="15">
    <location>
        <begin position="236"/>
        <end position="374"/>
    </location>
</feature>
<feature type="binding site" description="in other chain" evidence="10">
    <location>
        <position position="15"/>
    </location>
    <ligand>
        <name>ATP</name>
        <dbReference type="ChEBI" id="CHEBI:30616"/>
        <note>ligand shared between two neighboring subunits</note>
    </ligand>
</feature>
<dbReference type="GO" id="GO:0005524">
    <property type="term" value="F:ATP binding"/>
    <property type="evidence" value="ECO:0007669"/>
    <property type="project" value="UniProtKB-UniRule"/>
</dbReference>
<dbReference type="GO" id="GO:0000287">
    <property type="term" value="F:magnesium ion binding"/>
    <property type="evidence" value="ECO:0007669"/>
    <property type="project" value="UniProtKB-UniRule"/>
</dbReference>
<dbReference type="GeneID" id="66871886"/>
<comment type="function">
    <text evidence="10">Catalyzes the formation of S-adenosylmethionine (AdoMet) from methionine and ATP. The overall synthetic reaction is composed of two sequential steps, AdoMet formation and the subsequent tripolyphosphate hydrolysis which occurs prior to release of AdoMet from the enzyme.</text>
</comment>
<dbReference type="UniPathway" id="UPA00315">
    <property type="reaction ID" value="UER00080"/>
</dbReference>
<dbReference type="PATRIC" id="fig|1473.5.peg.492"/>
<evidence type="ECO:0000256" key="9">
    <source>
        <dbReference type="ARBA" id="ARBA00022958"/>
    </source>
</evidence>
<evidence type="ECO:0000259" key="13">
    <source>
        <dbReference type="Pfam" id="PF00438"/>
    </source>
</evidence>
<comment type="similarity">
    <text evidence="2 10 12">Belongs to the AdoMet synthase family.</text>
</comment>
<dbReference type="GO" id="GO:0006556">
    <property type="term" value="P:S-adenosylmethionine biosynthetic process"/>
    <property type="evidence" value="ECO:0007669"/>
    <property type="project" value="UniProtKB-UniRule"/>
</dbReference>
<comment type="subcellular location">
    <subcellularLocation>
        <location evidence="10 11">Cytoplasm</location>
    </subcellularLocation>
</comment>
<dbReference type="PIRSF" id="PIRSF000497">
    <property type="entry name" value="MAT"/>
    <property type="match status" value="1"/>
</dbReference>
<evidence type="ECO:0000313" key="16">
    <source>
        <dbReference type="EMBL" id="KNE18906.1"/>
    </source>
</evidence>
<dbReference type="RefSeq" id="WP_050351400.1">
    <property type="nucleotide sequence ID" value="NZ_CP073011.1"/>
</dbReference>
<protein>
    <recommendedName>
        <fullName evidence="10">S-adenosylmethionine synthase</fullName>
        <shortName evidence="10">AdoMet synthase</shortName>
        <ecNumber evidence="10">2.5.1.6</ecNumber>
    </recommendedName>
    <alternativeName>
        <fullName evidence="10">MAT</fullName>
    </alternativeName>
    <alternativeName>
        <fullName evidence="10">Methionine adenosyltransferase</fullName>
    </alternativeName>
</protein>
<keyword evidence="17" id="KW-1185">Reference proteome</keyword>
<dbReference type="NCBIfam" id="TIGR01034">
    <property type="entry name" value="metK"/>
    <property type="match status" value="1"/>
</dbReference>
<reference evidence="17" key="1">
    <citation type="submission" date="2015-07" db="EMBL/GenBank/DDBJ databases">
        <title>Fjat-10053 dsm26.</title>
        <authorList>
            <person name="Liu B."/>
            <person name="Wang J."/>
            <person name="Zhu Y."/>
            <person name="Liu G."/>
            <person name="Chen Q."/>
            <person name="Chen Z."/>
            <person name="Lan J."/>
            <person name="Che J."/>
            <person name="Ge C."/>
            <person name="Shi H."/>
            <person name="Pan Z."/>
            <person name="Liu X."/>
        </authorList>
    </citation>
    <scope>NUCLEOTIDE SEQUENCE [LARGE SCALE GENOMIC DNA]</scope>
    <source>
        <strain evidence="17">DSM 26</strain>
    </source>
</reference>
<sequence>METSQITSESVTEGHPDKLCDQISDHILDEYLRQDPDSRVAIECMISKNLLVIAGEVKSKAIVSIEEIARNTIVSVGYDNAVKGMNGHQCIIVKNINEQSADINQGVDIESRFCKKIGAGDQGVMYGFACNETASYLPLTVDLAHKLAKRLSEVRKNGTLSYLNPDGKTQVTVEYDEFNRPIGIQNITISAQHKDGVDQHKLIEDIVQNVIKPVIPKGLLKQSTSLLINPTGRFVIGGPLGDTGLTGRKIMVDTYGGIIPHGGGAFSGKDASKVDRTGAYMCRYVAKNIVAAGLADRCNISLTYTIGVENPTSIYLNTFDTEKVNKKLLYVMIKYIFDFSVKGMIESLNLKEPIFSKTSVYGHFKDNHNLPWERVDKANSLKAYVSQLYEKIGSA</sequence>
<dbReference type="EMBL" id="LGTO01000007">
    <property type="protein sequence ID" value="KNE18906.1"/>
    <property type="molecule type" value="Genomic_DNA"/>
</dbReference>
<dbReference type="GO" id="GO:0006730">
    <property type="term" value="P:one-carbon metabolic process"/>
    <property type="evidence" value="ECO:0007669"/>
    <property type="project" value="UniProtKB-KW"/>
</dbReference>
<evidence type="ECO:0000256" key="3">
    <source>
        <dbReference type="ARBA" id="ARBA00022563"/>
    </source>
</evidence>
<dbReference type="AlphaFoldDB" id="A0A0L0QK16"/>
<feature type="binding site" evidence="10">
    <location>
        <position position="242"/>
    </location>
    <ligand>
        <name>ATP</name>
        <dbReference type="ChEBI" id="CHEBI:30616"/>
        <note>ligand shared between two neighboring subunits</note>
    </ligand>
</feature>
<dbReference type="EC" id="2.5.1.6" evidence="10"/>
<comment type="catalytic activity">
    <reaction evidence="10">
        <text>L-methionine + ATP + H2O = S-adenosyl-L-methionine + phosphate + diphosphate</text>
        <dbReference type="Rhea" id="RHEA:21080"/>
        <dbReference type="ChEBI" id="CHEBI:15377"/>
        <dbReference type="ChEBI" id="CHEBI:30616"/>
        <dbReference type="ChEBI" id="CHEBI:33019"/>
        <dbReference type="ChEBI" id="CHEBI:43474"/>
        <dbReference type="ChEBI" id="CHEBI:57844"/>
        <dbReference type="ChEBI" id="CHEBI:59789"/>
        <dbReference type="EC" id="2.5.1.6"/>
    </reaction>
</comment>
<organism evidence="16 17">
    <name type="scientific">Virgibacillus pantothenticus</name>
    <dbReference type="NCBI Taxonomy" id="1473"/>
    <lineage>
        <taxon>Bacteria</taxon>
        <taxon>Bacillati</taxon>
        <taxon>Bacillota</taxon>
        <taxon>Bacilli</taxon>
        <taxon>Bacillales</taxon>
        <taxon>Bacillaceae</taxon>
        <taxon>Virgibacillus</taxon>
    </lineage>
</organism>
<feature type="binding site" description="in other chain" evidence="10">
    <location>
        <begin position="248"/>
        <end position="249"/>
    </location>
    <ligand>
        <name>ATP</name>
        <dbReference type="ChEBI" id="CHEBI:30616"/>
        <note>ligand shared between two neighboring subunits</note>
    </ligand>
</feature>
<feature type="binding site" evidence="10">
    <location>
        <position position="269"/>
    </location>
    <ligand>
        <name>ATP</name>
        <dbReference type="ChEBI" id="CHEBI:30616"/>
        <note>ligand shared between two neighboring subunits</note>
    </ligand>
</feature>
<feature type="binding site" description="in other chain" evidence="10">
    <location>
        <position position="56"/>
    </location>
    <ligand>
        <name>L-methionine</name>
        <dbReference type="ChEBI" id="CHEBI:57844"/>
        <note>ligand shared between two neighboring subunits</note>
    </ligand>
</feature>
<dbReference type="Pfam" id="PF00438">
    <property type="entry name" value="S-AdoMet_synt_N"/>
    <property type="match status" value="1"/>
</dbReference>
<dbReference type="GO" id="GO:0005737">
    <property type="term" value="C:cytoplasm"/>
    <property type="evidence" value="ECO:0007669"/>
    <property type="project" value="UniProtKB-SubCell"/>
</dbReference>
<dbReference type="Gene3D" id="3.30.300.10">
    <property type="match status" value="3"/>
</dbReference>
<evidence type="ECO:0000259" key="14">
    <source>
        <dbReference type="Pfam" id="PF02772"/>
    </source>
</evidence>
<dbReference type="Proteomes" id="UP000036780">
    <property type="component" value="Unassembled WGS sequence"/>
</dbReference>
<dbReference type="Pfam" id="PF02773">
    <property type="entry name" value="S-AdoMet_synt_C"/>
    <property type="match status" value="1"/>
</dbReference>
<feature type="domain" description="S-adenosylmethionine synthetase central" evidence="14">
    <location>
        <begin position="116"/>
        <end position="234"/>
    </location>
</feature>
<evidence type="ECO:0000256" key="7">
    <source>
        <dbReference type="ARBA" id="ARBA00022840"/>
    </source>
</evidence>
<keyword evidence="4 10" id="KW-0808">Transferase</keyword>
<dbReference type="Pfam" id="PF02772">
    <property type="entry name" value="S-AdoMet_synt_M"/>
    <property type="match status" value="1"/>
</dbReference>
<dbReference type="PANTHER" id="PTHR11964">
    <property type="entry name" value="S-ADENOSYLMETHIONINE SYNTHETASE"/>
    <property type="match status" value="1"/>
</dbReference>
<proteinExistence type="inferred from homology"/>
<dbReference type="CDD" id="cd18079">
    <property type="entry name" value="S-AdoMet_synt"/>
    <property type="match status" value="1"/>
</dbReference>
<comment type="caution">
    <text evidence="16">The sequence shown here is derived from an EMBL/GenBank/DDBJ whole genome shotgun (WGS) entry which is preliminary data.</text>
</comment>
<dbReference type="InterPro" id="IPR022630">
    <property type="entry name" value="S-AdoMet_synt_C"/>
</dbReference>
<evidence type="ECO:0000256" key="8">
    <source>
        <dbReference type="ARBA" id="ARBA00022842"/>
    </source>
</evidence>
<dbReference type="GO" id="GO:0004478">
    <property type="term" value="F:methionine adenosyltransferase activity"/>
    <property type="evidence" value="ECO:0007669"/>
    <property type="project" value="UniProtKB-UniRule"/>
</dbReference>
<dbReference type="PROSITE" id="PS00377">
    <property type="entry name" value="ADOMET_SYNTHASE_2"/>
    <property type="match status" value="1"/>
</dbReference>
<evidence type="ECO:0000256" key="6">
    <source>
        <dbReference type="ARBA" id="ARBA00022741"/>
    </source>
</evidence>
<feature type="binding site" description="in other chain" evidence="10">
    <location>
        <begin position="233"/>
        <end position="234"/>
    </location>
    <ligand>
        <name>ATP</name>
        <dbReference type="ChEBI" id="CHEBI:30616"/>
        <note>ligand shared between two neighboring subunits</note>
    </ligand>
</feature>
<keyword evidence="7 10" id="KW-0067">ATP-binding</keyword>
<feature type="binding site" description="in other chain" evidence="10">
    <location>
        <position position="99"/>
    </location>
    <ligand>
        <name>L-methionine</name>
        <dbReference type="ChEBI" id="CHEBI:57844"/>
        <note>ligand shared between two neighboring subunits</note>
    </ligand>
</feature>
<evidence type="ECO:0000313" key="17">
    <source>
        <dbReference type="Proteomes" id="UP000036780"/>
    </source>
</evidence>
<dbReference type="FunFam" id="3.30.300.10:FF:000003">
    <property type="entry name" value="S-adenosylmethionine synthase"/>
    <property type="match status" value="1"/>
</dbReference>
<dbReference type="InterPro" id="IPR022629">
    <property type="entry name" value="S-AdoMet_synt_central"/>
</dbReference>
<comment type="subunit">
    <text evidence="10">Homotetramer; dimer of dimers.</text>
</comment>
<evidence type="ECO:0000256" key="5">
    <source>
        <dbReference type="ARBA" id="ARBA00022723"/>
    </source>
</evidence>
<feature type="binding site" evidence="10">
    <location>
        <position position="43"/>
    </location>
    <ligand>
        <name>K(+)</name>
        <dbReference type="ChEBI" id="CHEBI:29103"/>
    </ligand>
</feature>